<dbReference type="Proteomes" id="UP000694414">
    <property type="component" value="Unplaced"/>
</dbReference>
<dbReference type="GO" id="GO:0042613">
    <property type="term" value="C:MHC class II protein complex"/>
    <property type="evidence" value="ECO:0007669"/>
    <property type="project" value="InterPro"/>
</dbReference>
<comment type="similarity">
    <text evidence="2">Belongs to the MHC class II family.</text>
</comment>
<sequence length="213" mass="23882">RNPCSGTSEPSYAEFVQTCSLSGEYMFEFHEDEQLSMDLDRKGTVWHLPEGITDIVMAGKNLNTLIQRSKHSQATDEPPEVTGFPKEPVELGQPNILICLIDEFPPPVLNVTWLLNRQPVTEGIAETIFLPSSEFSFHKFHYLTFLPTAKDVSDCKLGFEPRHWGSSSCSLIRCVDCVICSNISLPTVFIALFFLCADSGVQNLQHCVKNLQQ</sequence>
<dbReference type="SUPFAM" id="SSF54452">
    <property type="entry name" value="MHC antigen-recognition domain"/>
    <property type="match status" value="1"/>
</dbReference>
<dbReference type="SUPFAM" id="SSF48726">
    <property type="entry name" value="Immunoglobulin"/>
    <property type="match status" value="1"/>
</dbReference>
<dbReference type="InterPro" id="IPR003597">
    <property type="entry name" value="Ig_C1-set"/>
</dbReference>
<evidence type="ECO:0000256" key="4">
    <source>
        <dbReference type="ARBA" id="ARBA00022729"/>
    </source>
</evidence>
<dbReference type="Gene3D" id="2.60.40.10">
    <property type="entry name" value="Immunoglobulins"/>
    <property type="match status" value="1"/>
</dbReference>
<dbReference type="SMART" id="SM00920">
    <property type="entry name" value="MHC_II_alpha"/>
    <property type="match status" value="1"/>
</dbReference>
<name>A0A8C8ZE55_PROSS</name>
<evidence type="ECO:0000256" key="3">
    <source>
        <dbReference type="ARBA" id="ARBA00022692"/>
    </source>
</evidence>
<keyword evidence="7" id="KW-0325">Glycoprotein</keyword>
<keyword evidence="4" id="KW-0732">Signal</keyword>
<dbReference type="PANTHER" id="PTHR19944:SF64">
    <property type="entry name" value="HLA CLASS II HISTOCOMPATIBILITY ANTIGEN, DP ALPHA 1 CHAIN"/>
    <property type="match status" value="1"/>
</dbReference>
<dbReference type="AlphaFoldDB" id="A0A8C8ZE55"/>
<comment type="subcellular location">
    <subcellularLocation>
        <location evidence="1">Membrane</location>
        <topology evidence="1">Single-pass type I membrane protein</topology>
    </subcellularLocation>
</comment>
<dbReference type="InterPro" id="IPR011162">
    <property type="entry name" value="MHC_I/II-like_Ag-recog"/>
</dbReference>
<dbReference type="GO" id="GO:0006955">
    <property type="term" value="P:immune response"/>
    <property type="evidence" value="ECO:0007669"/>
    <property type="project" value="InterPro"/>
</dbReference>
<dbReference type="GO" id="GO:0019882">
    <property type="term" value="P:antigen processing and presentation"/>
    <property type="evidence" value="ECO:0007669"/>
    <property type="project" value="InterPro"/>
</dbReference>
<evidence type="ECO:0000313" key="9">
    <source>
        <dbReference type="Ensembl" id="ENSPSMP00000013641.1"/>
    </source>
</evidence>
<evidence type="ECO:0000256" key="6">
    <source>
        <dbReference type="ARBA" id="ARBA00023157"/>
    </source>
</evidence>
<feature type="domain" description="Ig-like" evidence="8">
    <location>
        <begin position="79"/>
        <end position="116"/>
    </location>
</feature>
<dbReference type="InterPro" id="IPR036179">
    <property type="entry name" value="Ig-like_dom_sf"/>
</dbReference>
<dbReference type="Ensembl" id="ENSPSMT00000015869.1">
    <property type="protein sequence ID" value="ENSPSMP00000013641.1"/>
    <property type="gene ID" value="ENSPSMG00000009792.1"/>
</dbReference>
<dbReference type="InterPro" id="IPR007110">
    <property type="entry name" value="Ig-like_dom"/>
</dbReference>
<keyword evidence="5" id="KW-0472">Membrane</keyword>
<dbReference type="PROSITE" id="PS50835">
    <property type="entry name" value="IG_LIKE"/>
    <property type="match status" value="1"/>
</dbReference>
<keyword evidence="6" id="KW-1015">Disulfide bond</keyword>
<organism evidence="9 10">
    <name type="scientific">Prolemur simus</name>
    <name type="common">Greater bamboo lemur</name>
    <name type="synonym">Hapalemur simus</name>
    <dbReference type="NCBI Taxonomy" id="1328070"/>
    <lineage>
        <taxon>Eukaryota</taxon>
        <taxon>Metazoa</taxon>
        <taxon>Chordata</taxon>
        <taxon>Craniata</taxon>
        <taxon>Vertebrata</taxon>
        <taxon>Euteleostomi</taxon>
        <taxon>Mammalia</taxon>
        <taxon>Eutheria</taxon>
        <taxon>Euarchontoglires</taxon>
        <taxon>Primates</taxon>
        <taxon>Strepsirrhini</taxon>
        <taxon>Lemuriformes</taxon>
        <taxon>Lemuridae</taxon>
        <taxon>Prolemur</taxon>
    </lineage>
</organism>
<evidence type="ECO:0000259" key="8">
    <source>
        <dbReference type="PROSITE" id="PS50835"/>
    </source>
</evidence>
<dbReference type="PANTHER" id="PTHR19944">
    <property type="entry name" value="MHC CLASS II-RELATED"/>
    <property type="match status" value="1"/>
</dbReference>
<keyword evidence="3" id="KW-0812">Transmembrane</keyword>
<dbReference type="Pfam" id="PF07654">
    <property type="entry name" value="C1-set"/>
    <property type="match status" value="1"/>
</dbReference>
<accession>A0A8C8ZE55</accession>
<proteinExistence type="inferred from homology"/>
<protein>
    <recommendedName>
        <fullName evidence="8">Ig-like domain-containing protein</fullName>
    </recommendedName>
</protein>
<dbReference type="InterPro" id="IPR013783">
    <property type="entry name" value="Ig-like_fold"/>
</dbReference>
<keyword evidence="10" id="KW-1185">Reference proteome</keyword>
<evidence type="ECO:0000256" key="7">
    <source>
        <dbReference type="ARBA" id="ARBA00023180"/>
    </source>
</evidence>
<evidence type="ECO:0000256" key="2">
    <source>
        <dbReference type="ARBA" id="ARBA00007394"/>
    </source>
</evidence>
<dbReference type="SMART" id="SM00407">
    <property type="entry name" value="IGc1"/>
    <property type="match status" value="1"/>
</dbReference>
<reference evidence="9" key="2">
    <citation type="submission" date="2025-09" db="UniProtKB">
        <authorList>
            <consortium name="Ensembl"/>
        </authorList>
    </citation>
    <scope>IDENTIFICATION</scope>
</reference>
<dbReference type="InterPro" id="IPR014745">
    <property type="entry name" value="MHC_II_a/b_N"/>
</dbReference>
<dbReference type="Gene3D" id="3.10.320.10">
    <property type="entry name" value="Class II Histocompatibility Antigen, M Beta Chain, Chain B, domain 1"/>
    <property type="match status" value="1"/>
</dbReference>
<dbReference type="InterPro" id="IPR001003">
    <property type="entry name" value="MHC_II_a_N"/>
</dbReference>
<evidence type="ECO:0000256" key="5">
    <source>
        <dbReference type="ARBA" id="ARBA00022989"/>
    </source>
</evidence>
<reference evidence="9" key="1">
    <citation type="submission" date="2025-08" db="UniProtKB">
        <authorList>
            <consortium name="Ensembl"/>
        </authorList>
    </citation>
    <scope>IDENTIFICATION</scope>
</reference>
<dbReference type="GeneTree" id="ENSGT00940000162498"/>
<evidence type="ECO:0000313" key="10">
    <source>
        <dbReference type="Proteomes" id="UP000694414"/>
    </source>
</evidence>
<dbReference type="Pfam" id="PF00993">
    <property type="entry name" value="MHC_II_alpha"/>
    <property type="match status" value="1"/>
</dbReference>
<dbReference type="InterPro" id="IPR050160">
    <property type="entry name" value="MHC/Immunoglobulin"/>
</dbReference>
<keyword evidence="5" id="KW-1133">Transmembrane helix</keyword>
<evidence type="ECO:0000256" key="1">
    <source>
        <dbReference type="ARBA" id="ARBA00004479"/>
    </source>
</evidence>
<dbReference type="CDD" id="cd05767">
    <property type="entry name" value="IgC1_MHC_II_alpha"/>
    <property type="match status" value="1"/>
</dbReference>